<comment type="caution">
    <text evidence="3">The sequence shown here is derived from an EMBL/GenBank/DDBJ whole genome shotgun (WGS) entry which is preliminary data.</text>
</comment>
<name>A0A9X5INM2_9MICO</name>
<keyword evidence="4" id="KW-1185">Reference proteome</keyword>
<dbReference type="RefSeq" id="WP_168446329.1">
    <property type="nucleotide sequence ID" value="NZ_JAAXOW010000001.1"/>
</dbReference>
<dbReference type="Gene3D" id="2.40.260.10">
    <property type="entry name" value="Sortase"/>
    <property type="match status" value="1"/>
</dbReference>
<reference evidence="3 4" key="1">
    <citation type="submission" date="2020-04" db="EMBL/GenBank/DDBJ databases">
        <title>MicrobeNet Type strains.</title>
        <authorList>
            <person name="Nicholson A.C."/>
        </authorList>
    </citation>
    <scope>NUCLEOTIDE SEQUENCE [LARGE SCALE GENOMIC DNA]</scope>
    <source>
        <strain evidence="3 4">ATCC BAA-789</strain>
    </source>
</reference>
<keyword evidence="2" id="KW-1133">Transmembrane helix</keyword>
<dbReference type="Proteomes" id="UP000774283">
    <property type="component" value="Unassembled WGS sequence"/>
</dbReference>
<dbReference type="InterPro" id="IPR005754">
    <property type="entry name" value="Sortase"/>
</dbReference>
<dbReference type="Pfam" id="PF04203">
    <property type="entry name" value="Sortase"/>
    <property type="match status" value="1"/>
</dbReference>
<evidence type="ECO:0000313" key="4">
    <source>
        <dbReference type="Proteomes" id="UP000774283"/>
    </source>
</evidence>
<dbReference type="GO" id="GO:0016787">
    <property type="term" value="F:hydrolase activity"/>
    <property type="evidence" value="ECO:0007669"/>
    <property type="project" value="UniProtKB-KW"/>
</dbReference>
<keyword evidence="1" id="KW-0378">Hydrolase</keyword>
<evidence type="ECO:0000256" key="1">
    <source>
        <dbReference type="ARBA" id="ARBA00022801"/>
    </source>
</evidence>
<dbReference type="SUPFAM" id="SSF63817">
    <property type="entry name" value="Sortase"/>
    <property type="match status" value="1"/>
</dbReference>
<feature type="transmembrane region" description="Helical" evidence="2">
    <location>
        <begin position="276"/>
        <end position="298"/>
    </location>
</feature>
<dbReference type="AlphaFoldDB" id="A0A9X5INM2"/>
<feature type="transmembrane region" description="Helical" evidence="2">
    <location>
        <begin position="27"/>
        <end position="49"/>
    </location>
</feature>
<protein>
    <submittedName>
        <fullName evidence="3">Sortase</fullName>
    </submittedName>
</protein>
<gene>
    <name evidence="3" type="ORF">HF995_03185</name>
</gene>
<evidence type="ECO:0000313" key="3">
    <source>
        <dbReference type="EMBL" id="NKX92282.1"/>
    </source>
</evidence>
<evidence type="ECO:0000256" key="2">
    <source>
        <dbReference type="SAM" id="Phobius"/>
    </source>
</evidence>
<keyword evidence="2" id="KW-0472">Membrane</keyword>
<dbReference type="EMBL" id="JAAXOW010000001">
    <property type="protein sequence ID" value="NKX92282.1"/>
    <property type="molecule type" value="Genomic_DNA"/>
</dbReference>
<dbReference type="InterPro" id="IPR023365">
    <property type="entry name" value="Sortase_dom-sf"/>
</dbReference>
<feature type="transmembrane region" description="Helical" evidence="2">
    <location>
        <begin position="249"/>
        <end position="270"/>
    </location>
</feature>
<sequence>MTTIDHTLLPDVEGAWPSAGPAQQARWIGTALGVVALILLSVVLQATVVSPLRYARDQHVAYGSFRLELADGTAPVGQLTAADRLLEPGTAVATVEVPRLGIDEVVLEGTTSSILLSGPGHRRDTVLPGQAGASVVMGRQAVAGGPFGRLDELVPGDEVRTTTGQGEAVYEVVGVRRSGDPVPAPLASGAGRLTLVSASGTAYLPTDVLRVDARLVTPAQPTPVAAVQLAALGGQEAAFSADVSGWPTAVLALLGLGLAISVLVLLRRWWTVGPAWVVGAPLVLLAAVLASEQLLVMLPNLI</sequence>
<proteinExistence type="predicted"/>
<organism evidence="3 4">
    <name type="scientific">Sanguibacter hominis ATCC BAA-789</name>
    <dbReference type="NCBI Taxonomy" id="1312740"/>
    <lineage>
        <taxon>Bacteria</taxon>
        <taxon>Bacillati</taxon>
        <taxon>Actinomycetota</taxon>
        <taxon>Actinomycetes</taxon>
        <taxon>Micrococcales</taxon>
        <taxon>Sanguibacteraceae</taxon>
        <taxon>Sanguibacter</taxon>
    </lineage>
</organism>
<accession>A0A9X5INM2</accession>
<keyword evidence="2" id="KW-0812">Transmembrane</keyword>